<accession>A0ABD1Y9C4</accession>
<evidence type="ECO:0000256" key="2">
    <source>
        <dbReference type="ARBA" id="ARBA00022670"/>
    </source>
</evidence>
<dbReference type="EC" id="3.4.24.-" evidence="6"/>
<comment type="caution">
    <text evidence="7">The sequence shown here is derived from an EMBL/GenBank/DDBJ whole genome shotgun (WGS) entry which is preliminary data.</text>
</comment>
<dbReference type="PANTHER" id="PTHR21711:SF0">
    <property type="entry name" value="MITOCHONDRIAL INNER MEMBRANE PROTEASE ATP23 HOMOLOG"/>
    <property type="match status" value="1"/>
</dbReference>
<organism evidence="7 8">
    <name type="scientific">Riccia fluitans</name>
    <dbReference type="NCBI Taxonomy" id="41844"/>
    <lineage>
        <taxon>Eukaryota</taxon>
        <taxon>Viridiplantae</taxon>
        <taxon>Streptophyta</taxon>
        <taxon>Embryophyta</taxon>
        <taxon>Marchantiophyta</taxon>
        <taxon>Marchantiopsida</taxon>
        <taxon>Marchantiidae</taxon>
        <taxon>Marchantiales</taxon>
        <taxon>Ricciaceae</taxon>
        <taxon>Riccia</taxon>
    </lineage>
</organism>
<evidence type="ECO:0000256" key="3">
    <source>
        <dbReference type="ARBA" id="ARBA00022723"/>
    </source>
</evidence>
<dbReference type="EMBL" id="JBHFFA010000006">
    <property type="protein sequence ID" value="KAL2623305.1"/>
    <property type="molecule type" value="Genomic_DNA"/>
</dbReference>
<keyword evidence="5 6" id="KW-0482">Metalloprotease</keyword>
<evidence type="ECO:0000256" key="6">
    <source>
        <dbReference type="RuleBase" id="RU364057"/>
    </source>
</evidence>
<dbReference type="Pfam" id="PF09768">
    <property type="entry name" value="Peptidase_M76"/>
    <property type="match status" value="1"/>
</dbReference>
<reference evidence="7 8" key="1">
    <citation type="submission" date="2024-09" db="EMBL/GenBank/DDBJ databases">
        <title>Chromosome-scale assembly of Riccia fluitans.</title>
        <authorList>
            <person name="Paukszto L."/>
            <person name="Sawicki J."/>
            <person name="Karawczyk K."/>
            <person name="Piernik-Szablinska J."/>
            <person name="Szczecinska M."/>
            <person name="Mazdziarz M."/>
        </authorList>
    </citation>
    <scope>NUCLEOTIDE SEQUENCE [LARGE SCALE GENOMIC DNA]</scope>
    <source>
        <strain evidence="7">Rf_01</strain>
        <tissue evidence="7">Aerial parts of the thallus</tissue>
    </source>
</reference>
<name>A0ABD1Y9C4_9MARC</name>
<evidence type="ECO:0000256" key="4">
    <source>
        <dbReference type="ARBA" id="ARBA00022801"/>
    </source>
</evidence>
<dbReference type="GO" id="GO:0008237">
    <property type="term" value="F:metallopeptidase activity"/>
    <property type="evidence" value="ECO:0007669"/>
    <property type="project" value="UniProtKB-KW"/>
</dbReference>
<evidence type="ECO:0000313" key="8">
    <source>
        <dbReference type="Proteomes" id="UP001605036"/>
    </source>
</evidence>
<dbReference type="GO" id="GO:0046872">
    <property type="term" value="F:metal ion binding"/>
    <property type="evidence" value="ECO:0007669"/>
    <property type="project" value="UniProtKB-KW"/>
</dbReference>
<keyword evidence="2 6" id="KW-0645">Protease</keyword>
<dbReference type="AlphaFoldDB" id="A0ABD1Y9C4"/>
<protein>
    <recommendedName>
        <fullName evidence="6">Mitochondrial inner membrane protease ATP23</fullName>
        <ecNumber evidence="6">3.4.24.-</ecNumber>
    </recommendedName>
</protein>
<keyword evidence="8" id="KW-1185">Reference proteome</keyword>
<dbReference type="PANTHER" id="PTHR21711">
    <property type="entry name" value="MITOCHONDRIAL INNER MEMBRANE PROTEASE"/>
    <property type="match status" value="1"/>
</dbReference>
<evidence type="ECO:0000256" key="5">
    <source>
        <dbReference type="ARBA" id="ARBA00023049"/>
    </source>
</evidence>
<dbReference type="Proteomes" id="UP001605036">
    <property type="component" value="Unassembled WGS sequence"/>
</dbReference>
<proteinExistence type="inferred from homology"/>
<keyword evidence="3 6" id="KW-0479">Metal-binding</keyword>
<evidence type="ECO:0000256" key="1">
    <source>
        <dbReference type="ARBA" id="ARBA00009915"/>
    </source>
</evidence>
<sequence>MDDTVAAKTEKNQAVCERMIEHSLRRNPTVKFMREALAKAGCPVTEKFFKAENCTLQAGGGFVPQVGISICSNHLLTVTQGEVDMILTHELIHAYDHCRAANLDWTNCQHHACSEIRAANLSGDCKWMLELLRGHTNIRQQHQVCTPNHSIECHELKNSFVRPLANITASGCDPGECLGICGHVESEITWILRRR</sequence>
<gene>
    <name evidence="7" type="ORF">R1flu_003510</name>
</gene>
<comment type="similarity">
    <text evidence="1 6">Belongs to the peptidase M76 family.</text>
</comment>
<keyword evidence="4 6" id="KW-0378">Hydrolase</keyword>
<dbReference type="GO" id="GO:0006508">
    <property type="term" value="P:proteolysis"/>
    <property type="evidence" value="ECO:0007669"/>
    <property type="project" value="UniProtKB-KW"/>
</dbReference>
<evidence type="ECO:0000313" key="7">
    <source>
        <dbReference type="EMBL" id="KAL2623305.1"/>
    </source>
</evidence>
<dbReference type="InterPro" id="IPR019165">
    <property type="entry name" value="Peptidase_M76_ATP23"/>
</dbReference>